<dbReference type="InterPro" id="IPR037523">
    <property type="entry name" value="VOC_core"/>
</dbReference>
<dbReference type="PANTHER" id="PTHR43279">
    <property type="entry name" value="CATECHOL-2,3-DIOXYGENASE"/>
    <property type="match status" value="1"/>
</dbReference>
<organism evidence="3 4">
    <name type="scientific">Peribacillus deserti</name>
    <dbReference type="NCBI Taxonomy" id="673318"/>
    <lineage>
        <taxon>Bacteria</taxon>
        <taxon>Bacillati</taxon>
        <taxon>Bacillota</taxon>
        <taxon>Bacilli</taxon>
        <taxon>Bacillales</taxon>
        <taxon>Bacillaceae</taxon>
        <taxon>Peribacillus</taxon>
    </lineage>
</organism>
<name>A0A2N5M8E3_9BACI</name>
<evidence type="ECO:0000256" key="1">
    <source>
        <dbReference type="ARBA" id="ARBA00022723"/>
    </source>
</evidence>
<gene>
    <name evidence="3" type="ORF">CUU66_06790</name>
</gene>
<dbReference type="Proteomes" id="UP000234748">
    <property type="component" value="Unassembled WGS sequence"/>
</dbReference>
<dbReference type="OrthoDB" id="9792626at2"/>
<accession>A0A2N5M8E3</accession>
<dbReference type="GO" id="GO:0046872">
    <property type="term" value="F:metal ion binding"/>
    <property type="evidence" value="ECO:0007669"/>
    <property type="project" value="UniProtKB-KW"/>
</dbReference>
<feature type="domain" description="VOC" evidence="2">
    <location>
        <begin position="10"/>
        <end position="126"/>
    </location>
</feature>
<dbReference type="Pfam" id="PF00903">
    <property type="entry name" value="Glyoxalase"/>
    <property type="match status" value="2"/>
</dbReference>
<reference evidence="3 4" key="1">
    <citation type="submission" date="2017-11" db="EMBL/GenBank/DDBJ databases">
        <title>Comparitive Functional Genomics of Dry Heat Resistant strains isolated from the Viking Spacecraft.</title>
        <authorList>
            <person name="Seuylemezian A."/>
            <person name="Cooper K."/>
            <person name="Vaishampayan P."/>
        </authorList>
    </citation>
    <scope>NUCLEOTIDE SEQUENCE [LARGE SCALE GENOMIC DNA]</scope>
    <source>
        <strain evidence="3 4">V1-29</strain>
    </source>
</reference>
<sequence>MGFHSKPNIYVGEVNLKVSNLERSIRFYQEVIGFKVVEQTDRKVKLSADGKTVLLSLEQPANVIPKEKNTTGLYHFAVLLPARSDLADIVNHFIKIGLPIGSSDHLVSEALYFSDPDGNGIEIYADRSPEEWTWRGSEVHMTVDPLDFRDLLTEAAQEWKGLPAGTVMGHIHLHVSDLHKAQEFYTKALGFDVVSRLGNQARFLATGRYHHHIGINTWAGEGAPEPSKNSIGLNWFTLIYPSKEAREQAVEQLRSIGSMVHQEKDGFITWDPSGNQILLLV</sequence>
<dbReference type="RefSeq" id="WP_101640919.1">
    <property type="nucleotide sequence ID" value="NZ_PGUY01000019.1"/>
</dbReference>
<dbReference type="Gene3D" id="3.10.180.10">
    <property type="entry name" value="2,3-Dihydroxybiphenyl 1,2-Dioxygenase, domain 1"/>
    <property type="match status" value="2"/>
</dbReference>
<dbReference type="PROSITE" id="PS51819">
    <property type="entry name" value="VOC"/>
    <property type="match status" value="2"/>
</dbReference>
<dbReference type="SUPFAM" id="SSF54593">
    <property type="entry name" value="Glyoxalase/Bleomycin resistance protein/Dihydroxybiphenyl dioxygenase"/>
    <property type="match status" value="2"/>
</dbReference>
<comment type="caution">
    <text evidence="3">The sequence shown here is derived from an EMBL/GenBank/DDBJ whole genome shotgun (WGS) entry which is preliminary data.</text>
</comment>
<dbReference type="InterPro" id="IPR029068">
    <property type="entry name" value="Glyas_Bleomycin-R_OHBP_Dase"/>
</dbReference>
<protein>
    <submittedName>
        <fullName evidence="3">Glyoxalase</fullName>
    </submittedName>
</protein>
<dbReference type="EMBL" id="PGUY01000019">
    <property type="protein sequence ID" value="PLT30651.1"/>
    <property type="molecule type" value="Genomic_DNA"/>
</dbReference>
<keyword evidence="1" id="KW-0479">Metal-binding</keyword>
<feature type="domain" description="VOC" evidence="2">
    <location>
        <begin position="167"/>
        <end position="281"/>
    </location>
</feature>
<keyword evidence="4" id="KW-1185">Reference proteome</keyword>
<dbReference type="PROSITE" id="PS00934">
    <property type="entry name" value="GLYOXALASE_I_1"/>
    <property type="match status" value="1"/>
</dbReference>
<evidence type="ECO:0000259" key="2">
    <source>
        <dbReference type="PROSITE" id="PS51819"/>
    </source>
</evidence>
<dbReference type="AlphaFoldDB" id="A0A2N5M8E3"/>
<dbReference type="CDD" id="cd07255">
    <property type="entry name" value="VOC_BsCatE_like_N"/>
    <property type="match status" value="1"/>
</dbReference>
<dbReference type="GO" id="GO:0004462">
    <property type="term" value="F:lactoylglutathione lyase activity"/>
    <property type="evidence" value="ECO:0007669"/>
    <property type="project" value="InterPro"/>
</dbReference>
<dbReference type="PANTHER" id="PTHR43279:SF1">
    <property type="entry name" value="CATECHOL-2,3-DIOXYGENASE"/>
    <property type="match status" value="1"/>
</dbReference>
<proteinExistence type="predicted"/>
<dbReference type="CDD" id="cd16359">
    <property type="entry name" value="VOC_BsCatE_like_C"/>
    <property type="match status" value="1"/>
</dbReference>
<dbReference type="InterPro" id="IPR018146">
    <property type="entry name" value="Glyoxalase_1_CS"/>
</dbReference>
<evidence type="ECO:0000313" key="4">
    <source>
        <dbReference type="Proteomes" id="UP000234748"/>
    </source>
</evidence>
<evidence type="ECO:0000313" key="3">
    <source>
        <dbReference type="EMBL" id="PLT30651.1"/>
    </source>
</evidence>
<dbReference type="InterPro" id="IPR004360">
    <property type="entry name" value="Glyas_Fos-R_dOase_dom"/>
</dbReference>